<comment type="caution">
    <text evidence="2">The sequence shown here is derived from an EMBL/GenBank/DDBJ whole genome shotgun (WGS) entry which is preliminary data.</text>
</comment>
<reference evidence="2 3" key="1">
    <citation type="submission" date="2023-07" db="EMBL/GenBank/DDBJ databases">
        <title>Sequencing the genomes of 1000 actinobacteria strains.</title>
        <authorList>
            <person name="Klenk H.-P."/>
        </authorList>
    </citation>
    <scope>NUCLEOTIDE SEQUENCE [LARGE SCALE GENOMIC DNA]</scope>
    <source>
        <strain evidence="2 3">DSM 44109</strain>
    </source>
</reference>
<organism evidence="2 3">
    <name type="scientific">Streptosporangium brasiliense</name>
    <dbReference type="NCBI Taxonomy" id="47480"/>
    <lineage>
        <taxon>Bacteria</taxon>
        <taxon>Bacillati</taxon>
        <taxon>Actinomycetota</taxon>
        <taxon>Actinomycetes</taxon>
        <taxon>Streptosporangiales</taxon>
        <taxon>Streptosporangiaceae</taxon>
        <taxon>Streptosporangium</taxon>
    </lineage>
</organism>
<proteinExistence type="predicted"/>
<evidence type="ECO:0008006" key="4">
    <source>
        <dbReference type="Google" id="ProtNLM"/>
    </source>
</evidence>
<feature type="transmembrane region" description="Helical" evidence="1">
    <location>
        <begin position="223"/>
        <end position="256"/>
    </location>
</feature>
<accession>A0ABT9R6F3</accession>
<sequence length="444" mass="44956">MSAAGGLFRWGVGRRLSAAGGPSRRGAGSGGRRSRAALAVWAALVVAAFAAGAVLRARGALPIDRLPPLHGRLRTPTAALLPPLLLAAAAVAVLPGLAVRLRFGQALAVAYGTALTWTVLLAVSGDGLAQPFTSRYEYLAVLPAVGDDPLGWLASFTERLPGYPTHVRGHPPLPVLVLWALAEAGLPGPFWAAVLAVAVGCSATVAVALTVRRLAGEESARLALPYLALTPAAVWIATTMDAFFAGVGAWGVALLVSGGRGRGRVLSGAAGVLLGALPYLSYGLVPYLLIPVVAAVVARISHATVVACLAGAAAVTAAAVAGGFLWPLGVLATHAEWAADPGAARPYLYFLAANLAVLALLTGPATAAGLARTPPGGVRALVAAAVVAVLALDVSGVTRGEVERIWVPYAVWIVLAAASSPGRWWLAAQALTGLLLQGLVSSPW</sequence>
<keyword evidence="1" id="KW-0472">Membrane</keyword>
<dbReference type="Proteomes" id="UP001230426">
    <property type="component" value="Unassembled WGS sequence"/>
</dbReference>
<keyword evidence="1" id="KW-1133">Transmembrane helix</keyword>
<feature type="transmembrane region" description="Helical" evidence="1">
    <location>
        <begin position="347"/>
        <end position="371"/>
    </location>
</feature>
<evidence type="ECO:0000313" key="3">
    <source>
        <dbReference type="Proteomes" id="UP001230426"/>
    </source>
</evidence>
<evidence type="ECO:0000313" key="2">
    <source>
        <dbReference type="EMBL" id="MDP9864827.1"/>
    </source>
</evidence>
<feature type="transmembrane region" description="Helical" evidence="1">
    <location>
        <begin position="77"/>
        <end position="99"/>
    </location>
</feature>
<evidence type="ECO:0000256" key="1">
    <source>
        <dbReference type="SAM" id="Phobius"/>
    </source>
</evidence>
<feature type="transmembrane region" description="Helical" evidence="1">
    <location>
        <begin position="409"/>
        <end position="426"/>
    </location>
</feature>
<feature type="transmembrane region" description="Helical" evidence="1">
    <location>
        <begin position="276"/>
        <end position="298"/>
    </location>
</feature>
<feature type="transmembrane region" description="Helical" evidence="1">
    <location>
        <begin position="305"/>
        <end position="327"/>
    </location>
</feature>
<dbReference type="RefSeq" id="WP_306863324.1">
    <property type="nucleotide sequence ID" value="NZ_JAUSRB010000002.1"/>
</dbReference>
<gene>
    <name evidence="2" type="ORF">J2S55_004093</name>
</gene>
<keyword evidence="3" id="KW-1185">Reference proteome</keyword>
<name>A0ABT9R6F3_9ACTN</name>
<protein>
    <recommendedName>
        <fullName evidence="4">Integral membrane protein</fullName>
    </recommendedName>
</protein>
<feature type="transmembrane region" description="Helical" evidence="1">
    <location>
        <begin position="378"/>
        <end position="397"/>
    </location>
</feature>
<keyword evidence="1" id="KW-0812">Transmembrane</keyword>
<feature type="transmembrane region" description="Helical" evidence="1">
    <location>
        <begin position="106"/>
        <end position="125"/>
    </location>
</feature>
<feature type="transmembrane region" description="Helical" evidence="1">
    <location>
        <begin position="38"/>
        <end position="57"/>
    </location>
</feature>
<feature type="transmembrane region" description="Helical" evidence="1">
    <location>
        <begin position="190"/>
        <end position="211"/>
    </location>
</feature>
<dbReference type="EMBL" id="JAUSRB010000002">
    <property type="protein sequence ID" value="MDP9864827.1"/>
    <property type="molecule type" value="Genomic_DNA"/>
</dbReference>